<comment type="caution">
    <text evidence="1">The sequence shown here is derived from an EMBL/GenBank/DDBJ whole genome shotgun (WGS) entry which is preliminary data.</text>
</comment>
<sequence length="44" mass="4905">MESQQKNNPVSYFLDLLADTEAQAAAQSIQLKLEEVDDHWSVAA</sequence>
<dbReference type="RefSeq" id="WP_008606747.1">
    <property type="nucleotide sequence ID" value="NZ_ALAB01000002.1"/>
</dbReference>
<organism evidence="1 2">
    <name type="scientific">Alishewanella aestuarii B11</name>
    <dbReference type="NCBI Taxonomy" id="1197174"/>
    <lineage>
        <taxon>Bacteria</taxon>
        <taxon>Pseudomonadati</taxon>
        <taxon>Pseudomonadota</taxon>
        <taxon>Gammaproteobacteria</taxon>
        <taxon>Alteromonadales</taxon>
        <taxon>Alteromonadaceae</taxon>
        <taxon>Alishewanella</taxon>
    </lineage>
</organism>
<reference evidence="1 2" key="1">
    <citation type="journal article" date="2012" name="J. Bacteriol.">
        <title>Genome Sequence of Pectin-Degrading Alishewanella aestuarii Strain B11T, Isolated from Tidal Flat Sediment.</title>
        <authorList>
            <person name="Jung J."/>
            <person name="Choi S."/>
            <person name="Chun J."/>
            <person name="Park W."/>
        </authorList>
    </citation>
    <scope>NUCLEOTIDE SEQUENCE [LARGE SCALE GENOMIC DNA]</scope>
    <source>
        <strain evidence="1 2">B11</strain>
    </source>
</reference>
<gene>
    <name evidence="1" type="ORF">AEST_04560</name>
</gene>
<proteinExistence type="predicted"/>
<dbReference type="AlphaFoldDB" id="J1YG40"/>
<dbReference type="EMBL" id="ALAB01000002">
    <property type="protein sequence ID" value="EJI86910.1"/>
    <property type="molecule type" value="Genomic_DNA"/>
</dbReference>
<evidence type="ECO:0000313" key="2">
    <source>
        <dbReference type="Proteomes" id="UP000012043"/>
    </source>
</evidence>
<protein>
    <submittedName>
        <fullName evidence="1">Helix-turn-helix domain-containing protein</fullName>
    </submittedName>
</protein>
<name>J1YG40_9ALTE</name>
<accession>J1YG40</accession>
<evidence type="ECO:0000313" key="1">
    <source>
        <dbReference type="EMBL" id="EJI86910.1"/>
    </source>
</evidence>
<dbReference type="Proteomes" id="UP000012043">
    <property type="component" value="Unassembled WGS sequence"/>
</dbReference>
<keyword evidence="2" id="KW-1185">Reference proteome</keyword>
<dbReference type="PATRIC" id="fig|1197174.4.peg.447"/>